<feature type="region of interest" description="Disordered" evidence="1">
    <location>
        <begin position="627"/>
        <end position="672"/>
    </location>
</feature>
<evidence type="ECO:0000313" key="3">
    <source>
        <dbReference type="EMBL" id="SMP76324.1"/>
    </source>
</evidence>
<feature type="compositionally biased region" description="Polar residues" evidence="1">
    <location>
        <begin position="440"/>
        <end position="527"/>
    </location>
</feature>
<evidence type="ECO:0000256" key="1">
    <source>
        <dbReference type="SAM" id="MobiDB-lite"/>
    </source>
</evidence>
<feature type="compositionally biased region" description="Polar residues" evidence="1">
    <location>
        <begin position="254"/>
        <end position="274"/>
    </location>
</feature>
<sequence length="728" mass="76851">MVGAVMLLIAASAGITSIGISTVGITYGWTPDGGRGVKYIIQIPPEKVDQVVRSGEIASQIPTEIRGHVSEVVIRIGQGTLPRVTPNHLTQAGYQTPVDPSAGTTTGQLAAEDRFPMPIPSMGDAARLTPIQARSEPATAMMKPAPQGGGMNLPGSLGPPSLGTGAASNASNQFNSAAESAYQQAQKNLNQAADRMGQTAGSQMQSVADQAREAMTNRFNTDPDDPRTRLLQNEATAPRNQNTAANSAAATNPYARSSATRPSTNPVSATATAKDSTEQDWYDLRNGSRRRPSTDPVDSSSNLASRSSDTTANPNSGPSAFDNSGFGRLPSGLDSNGLDSRGLDSNRSQTAARNQSTTRGLDPTRARDSGSGLGSNSGLASSDDRFGNPRSANTNLDYDPRLTAVQAQQLPPGGYSFDGDGYPIDRQGYRLNRYGERVDNTSSNSLASNQQNTSPYGQATNGQSTNPRDTTSRNSYGDNRNQNQYGSTANSNDARAGQNNVNRNAPNYGSPNSYANNNAYPGSNNYSQPNGYPQPGQGNQAGQGNQSGQGNQLNPGQFNTNMAGYPYNNTQLVQPPMAPTQGNYAQTNAYPGMPATNQYAGPSQMGMGIGMGAYPQLTDPRLASLTGQTTNTSAQSGTTGTNSSRADSDLRGSDETLISDRDRLSRSRDLKTNPDQVAAQPIFNGMLLLSIVTNVYLFFWLNNMRLRFRDTVASKRSANSGSPLAAST</sequence>
<keyword evidence="4" id="KW-1185">Reference proteome</keyword>
<accession>A0ABY1QR39</accession>
<feature type="compositionally biased region" description="Basic and acidic residues" evidence="1">
    <location>
        <begin position="646"/>
        <end position="672"/>
    </location>
</feature>
<feature type="region of interest" description="Disordered" evidence="1">
    <location>
        <begin position="408"/>
        <end position="427"/>
    </location>
</feature>
<feature type="region of interest" description="Disordered" evidence="1">
    <location>
        <begin position="439"/>
        <end position="569"/>
    </location>
</feature>
<feature type="compositionally biased region" description="Low complexity" evidence="1">
    <location>
        <begin position="548"/>
        <end position="557"/>
    </location>
</feature>
<keyword evidence="2" id="KW-1133">Transmembrane helix</keyword>
<evidence type="ECO:0000313" key="4">
    <source>
        <dbReference type="Proteomes" id="UP001158067"/>
    </source>
</evidence>
<name>A0ABY1QR39_9BACT</name>
<dbReference type="EMBL" id="FXUG01000021">
    <property type="protein sequence ID" value="SMP76324.1"/>
    <property type="molecule type" value="Genomic_DNA"/>
</dbReference>
<reference evidence="3 4" key="1">
    <citation type="submission" date="2017-05" db="EMBL/GenBank/DDBJ databases">
        <authorList>
            <person name="Varghese N."/>
            <person name="Submissions S."/>
        </authorList>
    </citation>
    <scope>NUCLEOTIDE SEQUENCE [LARGE SCALE GENOMIC DNA]</scope>
    <source>
        <strain evidence="3 4">DSM 25457</strain>
    </source>
</reference>
<feature type="transmembrane region" description="Helical" evidence="2">
    <location>
        <begin position="682"/>
        <end position="701"/>
    </location>
</feature>
<keyword evidence="2" id="KW-0812">Transmembrane</keyword>
<feature type="compositionally biased region" description="Polar residues" evidence="1">
    <location>
        <begin position="199"/>
        <end position="208"/>
    </location>
</feature>
<feature type="compositionally biased region" description="Polar residues" evidence="1">
    <location>
        <begin position="558"/>
        <end position="569"/>
    </location>
</feature>
<comment type="caution">
    <text evidence="3">The sequence shown here is derived from an EMBL/GenBank/DDBJ whole genome shotgun (WGS) entry which is preliminary data.</text>
</comment>
<feature type="compositionally biased region" description="Low complexity" evidence="1">
    <location>
        <begin position="299"/>
        <end position="308"/>
    </location>
</feature>
<feature type="compositionally biased region" description="Polar residues" evidence="1">
    <location>
        <begin position="333"/>
        <end position="359"/>
    </location>
</feature>
<keyword evidence="2" id="KW-0472">Membrane</keyword>
<dbReference type="Proteomes" id="UP001158067">
    <property type="component" value="Unassembled WGS sequence"/>
</dbReference>
<feature type="compositionally biased region" description="Polar residues" evidence="1">
    <location>
        <begin position="627"/>
        <end position="645"/>
    </location>
</feature>
<feature type="compositionally biased region" description="Polar residues" evidence="1">
    <location>
        <begin position="182"/>
        <end position="191"/>
    </location>
</feature>
<feature type="compositionally biased region" description="Low complexity" evidence="1">
    <location>
        <begin position="240"/>
        <end position="252"/>
    </location>
</feature>
<organism evidence="3 4">
    <name type="scientific">Neorhodopirellula lusitana</name>
    <dbReference type="NCBI Taxonomy" id="445327"/>
    <lineage>
        <taxon>Bacteria</taxon>
        <taxon>Pseudomonadati</taxon>
        <taxon>Planctomycetota</taxon>
        <taxon>Planctomycetia</taxon>
        <taxon>Pirellulales</taxon>
        <taxon>Pirellulaceae</taxon>
        <taxon>Neorhodopirellula</taxon>
    </lineage>
</organism>
<proteinExistence type="predicted"/>
<gene>
    <name evidence="3" type="ORF">SAMN06265222_1217</name>
</gene>
<feature type="compositionally biased region" description="Polar residues" evidence="1">
    <location>
        <begin position="309"/>
        <end position="322"/>
    </location>
</feature>
<feature type="compositionally biased region" description="Low complexity" evidence="1">
    <location>
        <begin position="153"/>
        <end position="181"/>
    </location>
</feature>
<feature type="compositionally biased region" description="Low complexity" evidence="1">
    <location>
        <begin position="528"/>
        <end position="538"/>
    </location>
</feature>
<evidence type="ECO:0000256" key="2">
    <source>
        <dbReference type="SAM" id="Phobius"/>
    </source>
</evidence>
<feature type="region of interest" description="Disordered" evidence="1">
    <location>
        <begin position="139"/>
        <end position="210"/>
    </location>
</feature>
<feature type="region of interest" description="Disordered" evidence="1">
    <location>
        <begin position="234"/>
        <end position="400"/>
    </location>
</feature>
<dbReference type="RefSeq" id="WP_283435187.1">
    <property type="nucleotide sequence ID" value="NZ_FXUG01000021.1"/>
</dbReference>
<protein>
    <submittedName>
        <fullName evidence="3">Uncharacterized protein</fullName>
    </submittedName>
</protein>